<sequence length="94" mass="10298">MVGLDRRSMLRLASAGAAALAAAAPGPTLAGRPPTPEERARIEAVLRGLGFVAWEEIEFEDGVWEVDDARMPDGAEYDLKLHPETLEVIERKRD</sequence>
<dbReference type="RefSeq" id="WP_229677870.1">
    <property type="nucleotide sequence ID" value="NZ_BMKS01000004.1"/>
</dbReference>
<dbReference type="InterPro" id="IPR006311">
    <property type="entry name" value="TAT_signal"/>
</dbReference>
<organism evidence="3 4">
    <name type="scientific">Caldovatus sediminis</name>
    <dbReference type="NCBI Taxonomy" id="2041189"/>
    <lineage>
        <taxon>Bacteria</taxon>
        <taxon>Pseudomonadati</taxon>
        <taxon>Pseudomonadota</taxon>
        <taxon>Alphaproteobacteria</taxon>
        <taxon>Acetobacterales</taxon>
        <taxon>Roseomonadaceae</taxon>
        <taxon>Caldovatus</taxon>
    </lineage>
</organism>
<feature type="signal peptide" evidence="1">
    <location>
        <begin position="1"/>
        <end position="30"/>
    </location>
</feature>
<evidence type="ECO:0000313" key="3">
    <source>
        <dbReference type="EMBL" id="GGG28332.1"/>
    </source>
</evidence>
<feature type="domain" description="PepSY" evidence="2">
    <location>
        <begin position="17"/>
        <end position="92"/>
    </location>
</feature>
<feature type="chain" id="PRO_5035163758" description="PepSY domain-containing protein" evidence="1">
    <location>
        <begin position="31"/>
        <end position="94"/>
    </location>
</feature>
<proteinExistence type="predicted"/>
<protein>
    <recommendedName>
        <fullName evidence="2">PepSY domain-containing protein</fullName>
    </recommendedName>
</protein>
<comment type="caution">
    <text evidence="3">The sequence shown here is derived from an EMBL/GenBank/DDBJ whole genome shotgun (WGS) entry which is preliminary data.</text>
</comment>
<dbReference type="AlphaFoldDB" id="A0A8J2ZA38"/>
<evidence type="ECO:0000259" key="2">
    <source>
        <dbReference type="Pfam" id="PF13670"/>
    </source>
</evidence>
<dbReference type="Pfam" id="PF13670">
    <property type="entry name" value="PepSY_2"/>
    <property type="match status" value="1"/>
</dbReference>
<dbReference type="Proteomes" id="UP000597507">
    <property type="component" value="Unassembled WGS sequence"/>
</dbReference>
<reference evidence="3 4" key="1">
    <citation type="journal article" date="2014" name="Int. J. Syst. Evol. Microbiol.">
        <title>Complete genome sequence of Corynebacterium casei LMG S-19264T (=DSM 44701T), isolated from a smear-ripened cheese.</title>
        <authorList>
            <consortium name="US DOE Joint Genome Institute (JGI-PGF)"/>
            <person name="Walter F."/>
            <person name="Albersmeier A."/>
            <person name="Kalinowski J."/>
            <person name="Ruckert C."/>
        </authorList>
    </citation>
    <scope>NUCLEOTIDE SEQUENCE [LARGE SCALE GENOMIC DNA]</scope>
    <source>
        <strain evidence="3 4">CGMCC 1.16330</strain>
    </source>
</reference>
<evidence type="ECO:0000256" key="1">
    <source>
        <dbReference type="SAM" id="SignalP"/>
    </source>
</evidence>
<dbReference type="InterPro" id="IPR025711">
    <property type="entry name" value="PepSY"/>
</dbReference>
<gene>
    <name evidence="3" type="ORF">GCM10010964_15300</name>
</gene>
<accession>A0A8J2ZA38</accession>
<keyword evidence="1" id="KW-0732">Signal</keyword>
<evidence type="ECO:0000313" key="4">
    <source>
        <dbReference type="Proteomes" id="UP000597507"/>
    </source>
</evidence>
<name>A0A8J2ZA38_9PROT</name>
<dbReference type="PROSITE" id="PS51318">
    <property type="entry name" value="TAT"/>
    <property type="match status" value="1"/>
</dbReference>
<dbReference type="EMBL" id="BMKS01000004">
    <property type="protein sequence ID" value="GGG28332.1"/>
    <property type="molecule type" value="Genomic_DNA"/>
</dbReference>
<keyword evidence="4" id="KW-1185">Reference proteome</keyword>